<protein>
    <submittedName>
        <fullName evidence="3">Uncharacterized protein</fullName>
    </submittedName>
</protein>
<feature type="region of interest" description="Disordered" evidence="2">
    <location>
        <begin position="1"/>
        <end position="20"/>
    </location>
</feature>
<evidence type="ECO:0000256" key="2">
    <source>
        <dbReference type="SAM" id="MobiDB-lite"/>
    </source>
</evidence>
<feature type="compositionally biased region" description="Basic and acidic residues" evidence="2">
    <location>
        <begin position="1"/>
        <end position="11"/>
    </location>
</feature>
<keyword evidence="4" id="KW-1185">Reference proteome</keyword>
<organism evidence="3 4">
    <name type="scientific">Dreissena polymorpha</name>
    <name type="common">Zebra mussel</name>
    <name type="synonym">Mytilus polymorpha</name>
    <dbReference type="NCBI Taxonomy" id="45954"/>
    <lineage>
        <taxon>Eukaryota</taxon>
        <taxon>Metazoa</taxon>
        <taxon>Spiralia</taxon>
        <taxon>Lophotrochozoa</taxon>
        <taxon>Mollusca</taxon>
        <taxon>Bivalvia</taxon>
        <taxon>Autobranchia</taxon>
        <taxon>Heteroconchia</taxon>
        <taxon>Euheterodonta</taxon>
        <taxon>Imparidentia</taxon>
        <taxon>Neoheterodontei</taxon>
        <taxon>Myida</taxon>
        <taxon>Dreissenoidea</taxon>
        <taxon>Dreissenidae</taxon>
        <taxon>Dreissena</taxon>
    </lineage>
</organism>
<keyword evidence="1" id="KW-0175">Coiled coil</keyword>
<dbReference type="EMBL" id="JAIWYP010000014">
    <property type="protein sequence ID" value="KAH3709414.1"/>
    <property type="molecule type" value="Genomic_DNA"/>
</dbReference>
<reference evidence="3" key="1">
    <citation type="journal article" date="2019" name="bioRxiv">
        <title>The Genome of the Zebra Mussel, Dreissena polymorpha: A Resource for Invasive Species Research.</title>
        <authorList>
            <person name="McCartney M.A."/>
            <person name="Auch B."/>
            <person name="Kono T."/>
            <person name="Mallez S."/>
            <person name="Zhang Y."/>
            <person name="Obille A."/>
            <person name="Becker A."/>
            <person name="Abrahante J.E."/>
            <person name="Garbe J."/>
            <person name="Badalamenti J.P."/>
            <person name="Herman A."/>
            <person name="Mangelson H."/>
            <person name="Liachko I."/>
            <person name="Sullivan S."/>
            <person name="Sone E.D."/>
            <person name="Koren S."/>
            <person name="Silverstein K.A.T."/>
            <person name="Beckman K.B."/>
            <person name="Gohl D.M."/>
        </authorList>
    </citation>
    <scope>NUCLEOTIDE SEQUENCE</scope>
    <source>
        <strain evidence="3">Duluth1</strain>
        <tissue evidence="3">Whole animal</tissue>
    </source>
</reference>
<gene>
    <name evidence="3" type="ORF">DPMN_068877</name>
</gene>
<dbReference type="AlphaFoldDB" id="A0A9D4BUI3"/>
<proteinExistence type="predicted"/>
<evidence type="ECO:0000256" key="1">
    <source>
        <dbReference type="SAM" id="Coils"/>
    </source>
</evidence>
<name>A0A9D4BUI3_DREPO</name>
<evidence type="ECO:0000313" key="4">
    <source>
        <dbReference type="Proteomes" id="UP000828390"/>
    </source>
</evidence>
<feature type="coiled-coil region" evidence="1">
    <location>
        <begin position="20"/>
        <end position="49"/>
    </location>
</feature>
<reference evidence="3" key="2">
    <citation type="submission" date="2020-11" db="EMBL/GenBank/DDBJ databases">
        <authorList>
            <person name="McCartney M.A."/>
            <person name="Auch B."/>
            <person name="Kono T."/>
            <person name="Mallez S."/>
            <person name="Becker A."/>
            <person name="Gohl D.M."/>
            <person name="Silverstein K.A.T."/>
            <person name="Koren S."/>
            <person name="Bechman K.B."/>
            <person name="Herman A."/>
            <person name="Abrahante J.E."/>
            <person name="Garbe J."/>
        </authorList>
    </citation>
    <scope>NUCLEOTIDE SEQUENCE</scope>
    <source>
        <strain evidence="3">Duluth1</strain>
        <tissue evidence="3">Whole animal</tissue>
    </source>
</reference>
<sequence length="84" mass="9735">MDTSETEKEIIHPTSQSKYIKQAKNATSKANAEKQALNAIREKIELERVKRINRQKKKLVAKKGQEHLQNQAVVDHRKVQIETM</sequence>
<evidence type="ECO:0000313" key="3">
    <source>
        <dbReference type="EMBL" id="KAH3709414.1"/>
    </source>
</evidence>
<accession>A0A9D4BUI3</accession>
<comment type="caution">
    <text evidence="3">The sequence shown here is derived from an EMBL/GenBank/DDBJ whole genome shotgun (WGS) entry which is preliminary data.</text>
</comment>
<dbReference type="Proteomes" id="UP000828390">
    <property type="component" value="Unassembled WGS sequence"/>
</dbReference>